<dbReference type="Pfam" id="PF08044">
    <property type="entry name" value="DUF1707"/>
    <property type="match status" value="1"/>
</dbReference>
<evidence type="ECO:0000313" key="4">
    <source>
        <dbReference type="EMBL" id="PZF81408.1"/>
    </source>
</evidence>
<feature type="compositionally biased region" description="Low complexity" evidence="1">
    <location>
        <begin position="95"/>
        <end position="107"/>
    </location>
</feature>
<dbReference type="RefSeq" id="WP_111256687.1">
    <property type="nucleotide sequence ID" value="NZ_POTW01000059.1"/>
</dbReference>
<proteinExistence type="predicted"/>
<evidence type="ECO:0000259" key="2">
    <source>
        <dbReference type="Pfam" id="PF08044"/>
    </source>
</evidence>
<feature type="region of interest" description="Disordered" evidence="1">
    <location>
        <begin position="70"/>
        <end position="122"/>
    </location>
</feature>
<feature type="domain" description="DUF1707" evidence="2">
    <location>
        <begin position="25"/>
        <end position="77"/>
    </location>
</feature>
<dbReference type="InterPro" id="IPR012551">
    <property type="entry name" value="DUF1707_SHOCT-like"/>
</dbReference>
<protein>
    <submittedName>
        <fullName evidence="4">Uncharacterized protein</fullName>
    </submittedName>
</protein>
<evidence type="ECO:0000313" key="5">
    <source>
        <dbReference type="Proteomes" id="UP000248764"/>
    </source>
</evidence>
<feature type="region of interest" description="Disordered" evidence="1">
    <location>
        <begin position="1"/>
        <end position="21"/>
    </location>
</feature>
<dbReference type="AlphaFoldDB" id="A0A2W2BM97"/>
<evidence type="ECO:0000259" key="3">
    <source>
        <dbReference type="Pfam" id="PF09922"/>
    </source>
</evidence>
<dbReference type="EMBL" id="POTW01000059">
    <property type="protein sequence ID" value="PZF81408.1"/>
    <property type="molecule type" value="Genomic_DNA"/>
</dbReference>
<comment type="caution">
    <text evidence="4">The sequence shown here is derived from an EMBL/GenBank/DDBJ whole genome shotgun (WGS) entry which is preliminary data.</text>
</comment>
<dbReference type="Proteomes" id="UP000248764">
    <property type="component" value="Unassembled WGS sequence"/>
</dbReference>
<sequence length="239" mass="25972">MSEVPDQPKPAAGADFPDVRSAADLRCSDVDRDRVAEALRQAAGDGRLTLTELEERLEATFKARTYGELQPITRDLPQGPYPLPGGNPAANWQQGRPAPARAASAARPPLPPSAGPVRSGERITSVLSNEKRQGRWEVPARIDVTSILGEVVLDFTEAVVRTPEVEIQTAIVLGSLTMIVPEGIDVRLDEGTNILGERKMKLREPVTPGAPVYRVRGFVLLGEVTVRPPRDKRRSILGH</sequence>
<gene>
    <name evidence="4" type="ORF">C1I92_21445</name>
</gene>
<accession>A0A2W2BM97</accession>
<name>A0A2W2BM97_9ACTN</name>
<dbReference type="PANTHER" id="PTHR40763">
    <property type="entry name" value="MEMBRANE PROTEIN-RELATED"/>
    <property type="match status" value="1"/>
</dbReference>
<dbReference type="InterPro" id="IPR024425">
    <property type="entry name" value="LiaF-like_C"/>
</dbReference>
<evidence type="ECO:0000256" key="1">
    <source>
        <dbReference type="SAM" id="MobiDB-lite"/>
    </source>
</evidence>
<organism evidence="4 5">
    <name type="scientific">Jiangella anatolica</name>
    <dbReference type="NCBI Taxonomy" id="2670374"/>
    <lineage>
        <taxon>Bacteria</taxon>
        <taxon>Bacillati</taxon>
        <taxon>Actinomycetota</taxon>
        <taxon>Actinomycetes</taxon>
        <taxon>Jiangellales</taxon>
        <taxon>Jiangellaceae</taxon>
        <taxon>Jiangella</taxon>
    </lineage>
</organism>
<dbReference type="Pfam" id="PF09922">
    <property type="entry name" value="LiaF-like_C"/>
    <property type="match status" value="1"/>
</dbReference>
<keyword evidence="5" id="KW-1185">Reference proteome</keyword>
<feature type="domain" description="Cell wall-active antibiotics response LiaF-like C-terminal" evidence="3">
    <location>
        <begin position="134"/>
        <end position="197"/>
    </location>
</feature>
<dbReference type="PANTHER" id="PTHR40763:SF4">
    <property type="entry name" value="DUF1707 DOMAIN-CONTAINING PROTEIN"/>
    <property type="match status" value="1"/>
</dbReference>
<reference evidence="4 5" key="1">
    <citation type="submission" date="2018-01" db="EMBL/GenBank/DDBJ databases">
        <title>Draft genome sequence of Jiangella sp. GTF31.</title>
        <authorList>
            <person name="Sahin N."/>
            <person name="Ay H."/>
            <person name="Saygin H."/>
        </authorList>
    </citation>
    <scope>NUCLEOTIDE SEQUENCE [LARGE SCALE GENOMIC DNA]</scope>
    <source>
        <strain evidence="4 5">GTF31</strain>
    </source>
</reference>